<sequence length="519" mass="56531">MTQGEDIGAALQTTDTGRFTLLAHDIRSAMTDVIMGLRFFHSEDTTVRGMSEVTRLRMTSEHLARLLEEALFLVVGEKLDGPELSDPIPLREMVENMGLRWRKLAKSAGCCLTVAIADDLPEHAVIDRLEVERILSNFLANAIRHGGPGQVTLFAQASPEGIELGVRDKGPGFPKDLMSRLAALPEPIALGVGEPGSGFGLRIVREMAARMGAKLDLFNRPEGGGEARLTVPNRIPASTESEQSADPSQHRLDGLRILIADDIETNRFMMAEIIRELGGDCVLVGDGLAALEALEDEKFDLAILDMEMPLFTGLEVIRFLRGREGPVAQTPIIALSAYIFAPNRQAIMQAGAQAILSKPILSTLRLWETIQAALGRGYQSDPQGRPSPLPFPEKPVKIDDPMTAQRRARLNKLASRLTPESRATFLERLESDLSSAAEALNEALARGDNKAVARVAHVLSSLFGTCATDAERENAQRLLQDANVRNITEIIALGRSVGQNTQALVEFVKAIRLENSDCI</sequence>
<dbReference type="Pfam" id="PF00072">
    <property type="entry name" value="Response_reg"/>
    <property type="match status" value="1"/>
</dbReference>
<dbReference type="InterPro" id="IPR036641">
    <property type="entry name" value="HPT_dom_sf"/>
</dbReference>
<evidence type="ECO:0000313" key="7">
    <source>
        <dbReference type="Proteomes" id="UP000193862"/>
    </source>
</evidence>
<feature type="domain" description="Response regulatory" evidence="5">
    <location>
        <begin position="256"/>
        <end position="373"/>
    </location>
</feature>
<keyword evidence="6" id="KW-0808">Transferase</keyword>
<dbReference type="Pfam" id="PF02518">
    <property type="entry name" value="HATPase_c"/>
    <property type="match status" value="1"/>
</dbReference>
<name>A0A1Y5TMZ4_9RHOB</name>
<dbReference type="CDD" id="cd17546">
    <property type="entry name" value="REC_hyHK_CKI1_RcsC-like"/>
    <property type="match status" value="1"/>
</dbReference>
<evidence type="ECO:0000313" key="6">
    <source>
        <dbReference type="EMBL" id="SLN67380.1"/>
    </source>
</evidence>
<dbReference type="PANTHER" id="PTHR43547:SF2">
    <property type="entry name" value="HYBRID SIGNAL TRANSDUCTION HISTIDINE KINASE C"/>
    <property type="match status" value="1"/>
</dbReference>
<proteinExistence type="predicted"/>
<dbReference type="PANTHER" id="PTHR43547">
    <property type="entry name" value="TWO-COMPONENT HISTIDINE KINASE"/>
    <property type="match status" value="1"/>
</dbReference>
<dbReference type="EMBL" id="FWFS01000013">
    <property type="protein sequence ID" value="SLN67380.1"/>
    <property type="molecule type" value="Genomic_DNA"/>
</dbReference>
<evidence type="ECO:0000259" key="5">
    <source>
        <dbReference type="PROSITE" id="PS50110"/>
    </source>
</evidence>
<dbReference type="InterPro" id="IPR001789">
    <property type="entry name" value="Sig_transdc_resp-reg_receiver"/>
</dbReference>
<gene>
    <name evidence="6" type="primary">evgS_2</name>
    <name evidence="6" type="ORF">AQS8620_03145</name>
</gene>
<feature type="domain" description="Histidine kinase" evidence="4">
    <location>
        <begin position="21"/>
        <end position="235"/>
    </location>
</feature>
<dbReference type="SUPFAM" id="SSF55874">
    <property type="entry name" value="ATPase domain of HSP90 chaperone/DNA topoisomerase II/histidine kinase"/>
    <property type="match status" value="1"/>
</dbReference>
<reference evidence="6 7" key="1">
    <citation type="submission" date="2017-03" db="EMBL/GenBank/DDBJ databases">
        <authorList>
            <person name="Afonso C.L."/>
            <person name="Miller P.J."/>
            <person name="Scott M.A."/>
            <person name="Spackman E."/>
            <person name="Goraichik I."/>
            <person name="Dimitrov K.M."/>
            <person name="Suarez D.L."/>
            <person name="Swayne D.E."/>
        </authorList>
    </citation>
    <scope>NUCLEOTIDE SEQUENCE [LARGE SCALE GENOMIC DNA]</scope>
    <source>
        <strain evidence="6 7">CECT 8620</strain>
    </source>
</reference>
<dbReference type="AlphaFoldDB" id="A0A1Y5TMZ4"/>
<dbReference type="InterPro" id="IPR011006">
    <property type="entry name" value="CheY-like_superfamily"/>
</dbReference>
<dbReference type="Gene3D" id="3.40.50.2300">
    <property type="match status" value="1"/>
</dbReference>
<dbReference type="SMART" id="SM00448">
    <property type="entry name" value="REC"/>
    <property type="match status" value="1"/>
</dbReference>
<accession>A0A1Y5TMZ4</accession>
<dbReference type="InterPro" id="IPR005467">
    <property type="entry name" value="His_kinase_dom"/>
</dbReference>
<organism evidence="6 7">
    <name type="scientific">Aquimixticola soesokkakensis</name>
    <dbReference type="NCBI Taxonomy" id="1519096"/>
    <lineage>
        <taxon>Bacteria</taxon>
        <taxon>Pseudomonadati</taxon>
        <taxon>Pseudomonadota</taxon>
        <taxon>Alphaproteobacteria</taxon>
        <taxon>Rhodobacterales</taxon>
        <taxon>Paracoccaceae</taxon>
        <taxon>Aquimixticola</taxon>
    </lineage>
</organism>
<keyword evidence="1 2" id="KW-0597">Phosphoprotein</keyword>
<dbReference type="PROSITE" id="PS50110">
    <property type="entry name" value="RESPONSE_REGULATORY"/>
    <property type="match status" value="1"/>
</dbReference>
<feature type="region of interest" description="Disordered" evidence="3">
    <location>
        <begin position="377"/>
        <end position="398"/>
    </location>
</feature>
<dbReference type="PROSITE" id="PS50109">
    <property type="entry name" value="HIS_KIN"/>
    <property type="match status" value="1"/>
</dbReference>
<dbReference type="SMART" id="SM00387">
    <property type="entry name" value="HATPase_c"/>
    <property type="match status" value="1"/>
</dbReference>
<feature type="modified residue" description="4-aspartylphosphate" evidence="2">
    <location>
        <position position="305"/>
    </location>
</feature>
<dbReference type="InterPro" id="IPR003594">
    <property type="entry name" value="HATPase_dom"/>
</dbReference>
<evidence type="ECO:0000256" key="1">
    <source>
        <dbReference type="ARBA" id="ARBA00022553"/>
    </source>
</evidence>
<dbReference type="EC" id="2.7.13.3" evidence="6"/>
<keyword evidence="7" id="KW-1185">Reference proteome</keyword>
<dbReference type="InterPro" id="IPR036890">
    <property type="entry name" value="HATPase_C_sf"/>
</dbReference>
<evidence type="ECO:0000259" key="4">
    <source>
        <dbReference type="PROSITE" id="PS50109"/>
    </source>
</evidence>
<dbReference type="OrthoDB" id="7873557at2"/>
<dbReference type="SUPFAM" id="SSF47226">
    <property type="entry name" value="Histidine-containing phosphotransfer domain, HPT domain"/>
    <property type="match status" value="1"/>
</dbReference>
<dbReference type="Gene3D" id="3.30.565.10">
    <property type="entry name" value="Histidine kinase-like ATPase, C-terminal domain"/>
    <property type="match status" value="1"/>
</dbReference>
<evidence type="ECO:0000256" key="3">
    <source>
        <dbReference type="SAM" id="MobiDB-lite"/>
    </source>
</evidence>
<dbReference type="RefSeq" id="WP_159453266.1">
    <property type="nucleotide sequence ID" value="NZ_FWFS01000013.1"/>
</dbReference>
<dbReference type="SUPFAM" id="SSF52172">
    <property type="entry name" value="CheY-like"/>
    <property type="match status" value="1"/>
</dbReference>
<dbReference type="GO" id="GO:0000155">
    <property type="term" value="F:phosphorelay sensor kinase activity"/>
    <property type="evidence" value="ECO:0007669"/>
    <property type="project" value="TreeGrafter"/>
</dbReference>
<protein>
    <submittedName>
        <fullName evidence="6">Sensor protein EvgS</fullName>
        <ecNumber evidence="6">2.7.13.3</ecNumber>
    </submittedName>
</protein>
<dbReference type="Proteomes" id="UP000193862">
    <property type="component" value="Unassembled WGS sequence"/>
</dbReference>
<evidence type="ECO:0000256" key="2">
    <source>
        <dbReference type="PROSITE-ProRule" id="PRU00169"/>
    </source>
</evidence>